<feature type="compositionally biased region" description="Basic and acidic residues" evidence="1">
    <location>
        <begin position="837"/>
        <end position="846"/>
    </location>
</feature>
<feature type="compositionally biased region" description="Polar residues" evidence="1">
    <location>
        <begin position="684"/>
        <end position="694"/>
    </location>
</feature>
<feature type="compositionally biased region" description="Polar residues" evidence="1">
    <location>
        <begin position="826"/>
        <end position="836"/>
    </location>
</feature>
<sequence>MEEERTITLDLGSSPDPLIDPVLSPPMMPPSAIKKRTQAAERLVTAFAPPSPRKQTFELDVGDERTPQRLLVTVEAEGDGPRSTTRRLFQSPTPKQRRLTPRRESTITTKVPLRGLSDDEGGALNGTTPKRRGRPRKSSTPATTRRKRPGTPAKARKSTGRASVSPEKILPRSDAELETTPRPSTQRATKRKATSPAKQEGVPESQPRKRGRPRKQTNTADDIARSGQENTPKPDNHDDVLIAPALDQPANGMEDDDIWLATLSDQPTPVPSARQQQTHESGILTNDRRAESEPQLPRHEPEPQQQWDDWPDMGGGADSYSEAESLASDQDDGQGFDNTVMAEEFTMISIGSLPSMQPNSSVMAPAHEELGEATSLIINGALESLRQSQNRSAEDHSRVEPARALIEAQPSGGEVEEPPVQRHQEAQVLPPPRSPQPVRRSPRRATAQPLARQLAQKSLEQVDRQSPALPRQSPAPSPSPITRQSPAPEQSRTDNEARDTSAYEDSFSEIPEAVLAAATPRRYRQPRPQTDEPTEDIQPSIERPSRVNHSNPQSETNRLLTPDETPSPIPSDAEDHAPQQPKQTRPPADADLPSSPPIESPVLSHAVAQLIRRNSTETPADQLSSFTSSNTGPPRDPNPLHLPVPEAQRRPTLSPIVRAGRALQLITSDPPSPPERGSVLGSPFRSSVPKSSQSPAPVLPPAAPAAETTRSPPQPRADAAVPSPSRNWLAPLNQVRDFIVRSAQSLSPARVSVSGTDHMDDPFGPDPGESIGSGSADGSPAEGSQRSPSPGEGDVASPRGSLNEHAQGNRPEDRDEPARHSGLSMLETSPRVQEVSNKQEARPDEKQQEEEEEEDEDEDIWAIEAQRPTPYAPRHATTMRESQPAPPPRSKMTSPRKQRIRRSIYGREPEQDPGYRAPGRDTPADDEEEPSLVAQSRRERASIRPEKNATADEEEFSMLSQSRQGQTPAVAKQTLSKKPDLAAFFSSPAVLPDLAQASAVGMSNAPRLNTAEQSNPVTKPRTLPAQRPQSSGNSLFAQYLQPQSQTQLPLVPQKQLEIGTRQRSVDLFSPVRRSAEQSSPEQSAAAVGRSSSPQSPEKTAPARTLETTDLVSASRFPRTDTRLDAAAPRTASPESLDETSFGHIPQKMNFTPRRREESSTLFHSKPVTSANSLFGNSQISAFFSQSRPQPQRPRAPLREEDNGAETEGEDEERGFVPPRLKSQPNRAASPTKSSFRSPLKPKTPGRVVEFTSSTLSPLAQAQARADQRASTSPHKRIDNRPVASRGTSFDGMEEDKENRSSSSSSPSLSPSLPPSPSLSPSPSPPPSPSPRRNRFTSSSSLSSSITTTNQEASLADKSNTSTTIAPLSPTTWTRAHWLRLDELLQARKQGAHQLQRQLRLPHRQSMTLSFFSSSTTTARRTPTWARRGGGDDAGSGSSMPVWRQRLLGKQVTAQGERMEIEGWHLDVVEGFLAEVGGGLGSGSEKATSNSAAGAADVAWDAAQIVKRVFALLVGEERRRLGLVPPRRGDFTDYSLA</sequence>
<feature type="compositionally biased region" description="Polar residues" evidence="1">
    <location>
        <begin position="1159"/>
        <end position="1183"/>
    </location>
</feature>
<dbReference type="EMBL" id="MU857616">
    <property type="protein sequence ID" value="KAK4250118.1"/>
    <property type="molecule type" value="Genomic_DNA"/>
</dbReference>
<accession>A0AAN7D043</accession>
<name>A0AAN7D043_9PEZI</name>
<feature type="region of interest" description="Disordered" evidence="1">
    <location>
        <begin position="745"/>
        <end position="975"/>
    </location>
</feature>
<feature type="region of interest" description="Disordered" evidence="1">
    <location>
        <begin position="1419"/>
        <end position="1439"/>
    </location>
</feature>
<evidence type="ECO:0000313" key="3">
    <source>
        <dbReference type="Proteomes" id="UP001303647"/>
    </source>
</evidence>
<comment type="caution">
    <text evidence="2">The sequence shown here is derived from an EMBL/GenBank/DDBJ whole genome shotgun (WGS) entry which is preliminary data.</text>
</comment>
<feature type="compositionally biased region" description="Basic and acidic residues" evidence="1">
    <location>
        <begin position="810"/>
        <end position="819"/>
    </location>
</feature>
<feature type="compositionally biased region" description="Basic residues" evidence="1">
    <location>
        <begin position="144"/>
        <end position="159"/>
    </location>
</feature>
<feature type="region of interest" description="Disordered" evidence="1">
    <location>
        <begin position="1"/>
        <end position="27"/>
    </location>
</feature>
<proteinExistence type="predicted"/>
<feature type="compositionally biased region" description="Basic and acidic residues" evidence="1">
    <location>
        <begin position="286"/>
        <end position="302"/>
    </location>
</feature>
<feature type="compositionally biased region" description="Basic and acidic residues" evidence="1">
    <location>
        <begin position="392"/>
        <end position="401"/>
    </location>
</feature>
<feature type="compositionally biased region" description="Low complexity" evidence="1">
    <location>
        <begin position="1076"/>
        <end position="1086"/>
    </location>
</feature>
<feature type="compositionally biased region" description="Polar residues" evidence="1">
    <location>
        <begin position="480"/>
        <end position="490"/>
    </location>
</feature>
<feature type="compositionally biased region" description="Polar residues" evidence="1">
    <location>
        <begin position="547"/>
        <end position="559"/>
    </location>
</feature>
<evidence type="ECO:0000313" key="2">
    <source>
        <dbReference type="EMBL" id="KAK4250118.1"/>
    </source>
</evidence>
<feature type="compositionally biased region" description="Basic and acidic residues" evidence="1">
    <location>
        <begin position="491"/>
        <end position="501"/>
    </location>
</feature>
<feature type="region of interest" description="Disordered" evidence="1">
    <location>
        <begin position="386"/>
        <end position="728"/>
    </location>
</feature>
<feature type="compositionally biased region" description="Low complexity" evidence="1">
    <location>
        <begin position="1336"/>
        <end position="1348"/>
    </location>
</feature>
<feature type="compositionally biased region" description="Polar residues" evidence="1">
    <location>
        <begin position="1027"/>
        <end position="1048"/>
    </location>
</feature>
<feature type="compositionally biased region" description="Basic and acidic residues" evidence="1">
    <location>
        <begin position="936"/>
        <end position="950"/>
    </location>
</feature>
<reference evidence="2" key="2">
    <citation type="submission" date="2023-05" db="EMBL/GenBank/DDBJ databases">
        <authorList>
            <consortium name="Lawrence Berkeley National Laboratory"/>
            <person name="Steindorff A."/>
            <person name="Hensen N."/>
            <person name="Bonometti L."/>
            <person name="Westerberg I."/>
            <person name="Brannstrom I.O."/>
            <person name="Guillou S."/>
            <person name="Cros-Aarteil S."/>
            <person name="Calhoun S."/>
            <person name="Haridas S."/>
            <person name="Kuo A."/>
            <person name="Mondo S."/>
            <person name="Pangilinan J."/>
            <person name="Riley R."/>
            <person name="Labutti K."/>
            <person name="Andreopoulos B."/>
            <person name="Lipzen A."/>
            <person name="Chen C."/>
            <person name="Yanf M."/>
            <person name="Daum C."/>
            <person name="Ng V."/>
            <person name="Clum A."/>
            <person name="Ohm R."/>
            <person name="Martin F."/>
            <person name="Silar P."/>
            <person name="Natvig D."/>
            <person name="Lalanne C."/>
            <person name="Gautier V."/>
            <person name="Ament-Velasquez S.L."/>
            <person name="Kruys A."/>
            <person name="Hutchinson M.I."/>
            <person name="Powell A.J."/>
            <person name="Barry K."/>
            <person name="Miller A.N."/>
            <person name="Grigoriev I.V."/>
            <person name="Debuchy R."/>
            <person name="Gladieux P."/>
            <person name="Thoren M.H."/>
            <person name="Johannesson H."/>
        </authorList>
    </citation>
    <scope>NUCLEOTIDE SEQUENCE</scope>
    <source>
        <strain evidence="2">CBS 359.72</strain>
    </source>
</reference>
<protein>
    <submittedName>
        <fullName evidence="2">Uncharacterized protein</fullName>
    </submittedName>
</protein>
<feature type="compositionally biased region" description="Acidic residues" evidence="1">
    <location>
        <begin position="847"/>
        <end position="861"/>
    </location>
</feature>
<feature type="compositionally biased region" description="Basic residues" evidence="1">
    <location>
        <begin position="894"/>
        <end position="904"/>
    </location>
</feature>
<feature type="compositionally biased region" description="Polar residues" evidence="1">
    <location>
        <begin position="263"/>
        <end position="284"/>
    </location>
</feature>
<feature type="compositionally biased region" description="Polar residues" evidence="1">
    <location>
        <begin position="82"/>
        <end position="94"/>
    </location>
</feature>
<dbReference type="GO" id="GO:0003677">
    <property type="term" value="F:DNA binding"/>
    <property type="evidence" value="ECO:0007669"/>
    <property type="project" value="InterPro"/>
</dbReference>
<feature type="region of interest" description="Disordered" evidence="1">
    <location>
        <begin position="1005"/>
        <end position="1367"/>
    </location>
</feature>
<feature type="region of interest" description="Disordered" evidence="1">
    <location>
        <begin position="48"/>
        <end position="340"/>
    </location>
</feature>
<keyword evidence="3" id="KW-1185">Reference proteome</keyword>
<feature type="compositionally biased region" description="Low complexity" evidence="1">
    <location>
        <begin position="1184"/>
        <end position="1194"/>
    </location>
</feature>
<dbReference type="Proteomes" id="UP001303647">
    <property type="component" value="Unassembled WGS sequence"/>
</dbReference>
<feature type="compositionally biased region" description="Polar residues" evidence="1">
    <location>
        <begin position="1222"/>
        <end position="1236"/>
    </location>
</feature>
<feature type="compositionally biased region" description="Polar residues" evidence="1">
    <location>
        <begin position="1349"/>
        <end position="1367"/>
    </location>
</feature>
<organism evidence="2 3">
    <name type="scientific">Corynascus novoguineensis</name>
    <dbReference type="NCBI Taxonomy" id="1126955"/>
    <lineage>
        <taxon>Eukaryota</taxon>
        <taxon>Fungi</taxon>
        <taxon>Dikarya</taxon>
        <taxon>Ascomycota</taxon>
        <taxon>Pezizomycotina</taxon>
        <taxon>Sordariomycetes</taxon>
        <taxon>Sordariomycetidae</taxon>
        <taxon>Sordariales</taxon>
        <taxon>Chaetomiaceae</taxon>
        <taxon>Corynascus</taxon>
    </lineage>
</organism>
<dbReference type="InterPro" id="IPR017956">
    <property type="entry name" value="AT_hook_DNA-bd_motif"/>
</dbReference>
<feature type="compositionally biased region" description="Polar residues" evidence="1">
    <location>
        <begin position="1006"/>
        <end position="1017"/>
    </location>
</feature>
<evidence type="ECO:0000256" key="1">
    <source>
        <dbReference type="SAM" id="MobiDB-lite"/>
    </source>
</evidence>
<feature type="compositionally biased region" description="Pro residues" evidence="1">
    <location>
        <begin position="1311"/>
        <end position="1329"/>
    </location>
</feature>
<feature type="compositionally biased region" description="Polar residues" evidence="1">
    <location>
        <begin position="958"/>
        <end position="967"/>
    </location>
</feature>
<dbReference type="SMART" id="SM00384">
    <property type="entry name" value="AT_hook"/>
    <property type="match status" value="2"/>
</dbReference>
<feature type="compositionally biased region" description="Acidic residues" evidence="1">
    <location>
        <begin position="1202"/>
        <end position="1212"/>
    </location>
</feature>
<feature type="compositionally biased region" description="Polar residues" evidence="1">
    <location>
        <begin position="612"/>
        <end position="632"/>
    </location>
</feature>
<reference evidence="2" key="1">
    <citation type="journal article" date="2023" name="Mol. Phylogenet. Evol.">
        <title>Genome-scale phylogeny and comparative genomics of the fungal order Sordariales.</title>
        <authorList>
            <person name="Hensen N."/>
            <person name="Bonometti L."/>
            <person name="Westerberg I."/>
            <person name="Brannstrom I.O."/>
            <person name="Guillou S."/>
            <person name="Cros-Aarteil S."/>
            <person name="Calhoun S."/>
            <person name="Haridas S."/>
            <person name="Kuo A."/>
            <person name="Mondo S."/>
            <person name="Pangilinan J."/>
            <person name="Riley R."/>
            <person name="LaButti K."/>
            <person name="Andreopoulos B."/>
            <person name="Lipzen A."/>
            <person name="Chen C."/>
            <person name="Yan M."/>
            <person name="Daum C."/>
            <person name="Ng V."/>
            <person name="Clum A."/>
            <person name="Steindorff A."/>
            <person name="Ohm R.A."/>
            <person name="Martin F."/>
            <person name="Silar P."/>
            <person name="Natvig D.O."/>
            <person name="Lalanne C."/>
            <person name="Gautier V."/>
            <person name="Ament-Velasquez S.L."/>
            <person name="Kruys A."/>
            <person name="Hutchinson M.I."/>
            <person name="Powell A.J."/>
            <person name="Barry K."/>
            <person name="Miller A.N."/>
            <person name="Grigoriev I.V."/>
            <person name="Debuchy R."/>
            <person name="Gladieux P."/>
            <person name="Hiltunen Thoren M."/>
            <person name="Johannesson H."/>
        </authorList>
    </citation>
    <scope>NUCLEOTIDE SEQUENCE</scope>
    <source>
        <strain evidence="2">CBS 359.72</strain>
    </source>
</reference>
<gene>
    <name evidence="2" type="ORF">C7999DRAFT_12050</name>
</gene>
<feature type="compositionally biased region" description="Low complexity" evidence="1">
    <location>
        <begin position="1300"/>
        <end position="1310"/>
    </location>
</feature>